<evidence type="ECO:0000259" key="2">
    <source>
        <dbReference type="PROSITE" id="PS51140"/>
    </source>
</evidence>
<feature type="compositionally biased region" description="Polar residues" evidence="1">
    <location>
        <begin position="206"/>
        <end position="228"/>
    </location>
</feature>
<name>A0A9D4W2E5_PEA</name>
<accession>A0A9D4W2E5</accession>
<reference evidence="3 4" key="1">
    <citation type="journal article" date="2022" name="Nat. Genet.">
        <title>Improved pea reference genome and pan-genome highlight genomic features and evolutionary characteristics.</title>
        <authorList>
            <person name="Yang T."/>
            <person name="Liu R."/>
            <person name="Luo Y."/>
            <person name="Hu S."/>
            <person name="Wang D."/>
            <person name="Wang C."/>
            <person name="Pandey M.K."/>
            <person name="Ge S."/>
            <person name="Xu Q."/>
            <person name="Li N."/>
            <person name="Li G."/>
            <person name="Huang Y."/>
            <person name="Saxena R.K."/>
            <person name="Ji Y."/>
            <person name="Li M."/>
            <person name="Yan X."/>
            <person name="He Y."/>
            <person name="Liu Y."/>
            <person name="Wang X."/>
            <person name="Xiang C."/>
            <person name="Varshney R.K."/>
            <person name="Ding H."/>
            <person name="Gao S."/>
            <person name="Zong X."/>
        </authorList>
    </citation>
    <scope>NUCLEOTIDE SEQUENCE [LARGE SCALE GENOMIC DNA]</scope>
    <source>
        <strain evidence="3 4">cv. Zhongwan 6</strain>
    </source>
</reference>
<sequence>SLFSAFLSDRSRKLGFRDLCLTGKGRTRRIVYLSDLILTVTMKPRKSSLNPYAAAYVPVSKRDATARFYATEDENNSSQDYDGTAWYQAPQYATNNVQLLKKTPQRLSPGKSQPASSSYFSSPQTVAPLADNHFMDEEFDIDLEYLRMTFPGISDESLVDVYNVNGGDLDAAVDMLSQLEFDDAVDSSGNLPDSLDIGDVSEPTLPANSASPKQKNATAEASTSFGHL</sequence>
<dbReference type="EMBL" id="JAMSHJ010000006">
    <property type="protein sequence ID" value="KAI5393882.1"/>
    <property type="molecule type" value="Genomic_DNA"/>
</dbReference>
<dbReference type="PANTHER" id="PTHR37252">
    <property type="entry name" value="POLYADENYLATE-BINDING PROTEIN-INTERACTING PROTEIN 6"/>
    <property type="match status" value="1"/>
</dbReference>
<protein>
    <recommendedName>
        <fullName evidence="2">CUE domain-containing protein</fullName>
    </recommendedName>
</protein>
<feature type="domain" description="CUE" evidence="2">
    <location>
        <begin position="138"/>
        <end position="181"/>
    </location>
</feature>
<dbReference type="InterPro" id="IPR038981">
    <property type="entry name" value="CID5/CID6"/>
</dbReference>
<evidence type="ECO:0000313" key="4">
    <source>
        <dbReference type="Proteomes" id="UP001058974"/>
    </source>
</evidence>
<evidence type="ECO:0000256" key="1">
    <source>
        <dbReference type="SAM" id="MobiDB-lite"/>
    </source>
</evidence>
<dbReference type="InterPro" id="IPR003892">
    <property type="entry name" value="CUE"/>
</dbReference>
<dbReference type="PANTHER" id="PTHR37252:SF3">
    <property type="entry name" value="POLYADENYLATE-BINDING PROTEIN-INTERACTING PROTEIN 6"/>
    <property type="match status" value="1"/>
</dbReference>
<comment type="caution">
    <text evidence="3">The sequence shown here is derived from an EMBL/GenBank/DDBJ whole genome shotgun (WGS) entry which is preliminary data.</text>
</comment>
<feature type="non-terminal residue" evidence="3">
    <location>
        <position position="228"/>
    </location>
</feature>
<feature type="region of interest" description="Disordered" evidence="1">
    <location>
        <begin position="185"/>
        <end position="228"/>
    </location>
</feature>
<dbReference type="AlphaFoldDB" id="A0A9D4W2E5"/>
<dbReference type="Gene3D" id="1.10.8.10">
    <property type="entry name" value="DNA helicase RuvA subunit, C-terminal domain"/>
    <property type="match status" value="1"/>
</dbReference>
<evidence type="ECO:0000313" key="3">
    <source>
        <dbReference type="EMBL" id="KAI5393882.1"/>
    </source>
</evidence>
<dbReference type="PROSITE" id="PS51140">
    <property type="entry name" value="CUE"/>
    <property type="match status" value="1"/>
</dbReference>
<dbReference type="Proteomes" id="UP001058974">
    <property type="component" value="Chromosome 6"/>
</dbReference>
<organism evidence="3 4">
    <name type="scientific">Pisum sativum</name>
    <name type="common">Garden pea</name>
    <name type="synonym">Lathyrus oleraceus</name>
    <dbReference type="NCBI Taxonomy" id="3888"/>
    <lineage>
        <taxon>Eukaryota</taxon>
        <taxon>Viridiplantae</taxon>
        <taxon>Streptophyta</taxon>
        <taxon>Embryophyta</taxon>
        <taxon>Tracheophyta</taxon>
        <taxon>Spermatophyta</taxon>
        <taxon>Magnoliopsida</taxon>
        <taxon>eudicotyledons</taxon>
        <taxon>Gunneridae</taxon>
        <taxon>Pentapetalae</taxon>
        <taxon>rosids</taxon>
        <taxon>fabids</taxon>
        <taxon>Fabales</taxon>
        <taxon>Fabaceae</taxon>
        <taxon>Papilionoideae</taxon>
        <taxon>50 kb inversion clade</taxon>
        <taxon>NPAAA clade</taxon>
        <taxon>Hologalegina</taxon>
        <taxon>IRL clade</taxon>
        <taxon>Fabeae</taxon>
        <taxon>Lathyrus</taxon>
    </lineage>
</organism>
<dbReference type="CDD" id="cd14371">
    <property type="entry name" value="CUE_CID7_like"/>
    <property type="match status" value="1"/>
</dbReference>
<proteinExistence type="predicted"/>
<keyword evidence="4" id="KW-1185">Reference proteome</keyword>
<dbReference type="InterPro" id="IPR041806">
    <property type="entry name" value="CID5/6/7_CUE"/>
</dbReference>
<dbReference type="GO" id="GO:0043130">
    <property type="term" value="F:ubiquitin binding"/>
    <property type="evidence" value="ECO:0007669"/>
    <property type="project" value="InterPro"/>
</dbReference>
<dbReference type="Gramene" id="Psat06G0083600-T1">
    <property type="protein sequence ID" value="KAI5393882.1"/>
    <property type="gene ID" value="KIW84_060836"/>
</dbReference>
<gene>
    <name evidence="3" type="ORF">KIW84_060836</name>
</gene>